<dbReference type="InterPro" id="IPR036875">
    <property type="entry name" value="Znf_CCHC_sf"/>
</dbReference>
<dbReference type="InterPro" id="IPR001878">
    <property type="entry name" value="Znf_CCHC"/>
</dbReference>
<feature type="domain" description="CCHC-type" evidence="4">
    <location>
        <begin position="230"/>
        <end position="244"/>
    </location>
</feature>
<dbReference type="EMBL" id="KL142379">
    <property type="protein sequence ID" value="KDR76385.1"/>
    <property type="molecule type" value="Genomic_DNA"/>
</dbReference>
<evidence type="ECO:0000313" key="5">
    <source>
        <dbReference type="EMBL" id="KDR76385.1"/>
    </source>
</evidence>
<keyword evidence="1" id="KW-0507">mRNA processing</keyword>
<dbReference type="GO" id="GO:0006397">
    <property type="term" value="P:mRNA processing"/>
    <property type="evidence" value="ECO:0007669"/>
    <property type="project" value="UniProtKB-KW"/>
</dbReference>
<dbReference type="SMART" id="SM00343">
    <property type="entry name" value="ZnF_C2HC"/>
    <property type="match status" value="1"/>
</dbReference>
<organism evidence="5 6">
    <name type="scientific">Galerina marginata (strain CBS 339.88)</name>
    <dbReference type="NCBI Taxonomy" id="685588"/>
    <lineage>
        <taxon>Eukaryota</taxon>
        <taxon>Fungi</taxon>
        <taxon>Dikarya</taxon>
        <taxon>Basidiomycota</taxon>
        <taxon>Agaricomycotina</taxon>
        <taxon>Agaricomycetes</taxon>
        <taxon>Agaricomycetidae</taxon>
        <taxon>Agaricales</taxon>
        <taxon>Agaricineae</taxon>
        <taxon>Strophariaceae</taxon>
        <taxon>Galerina</taxon>
    </lineage>
</organism>
<dbReference type="PROSITE" id="PS50158">
    <property type="entry name" value="ZF_CCHC"/>
    <property type="match status" value="1"/>
</dbReference>
<feature type="compositionally biased region" description="Pro residues" evidence="3">
    <location>
        <begin position="33"/>
        <end position="45"/>
    </location>
</feature>
<reference evidence="6" key="1">
    <citation type="journal article" date="2014" name="Proc. Natl. Acad. Sci. U.S.A.">
        <title>Extensive sampling of basidiomycete genomes demonstrates inadequacy of the white-rot/brown-rot paradigm for wood decay fungi.</title>
        <authorList>
            <person name="Riley R."/>
            <person name="Salamov A.A."/>
            <person name="Brown D.W."/>
            <person name="Nagy L.G."/>
            <person name="Floudas D."/>
            <person name="Held B.W."/>
            <person name="Levasseur A."/>
            <person name="Lombard V."/>
            <person name="Morin E."/>
            <person name="Otillar R."/>
            <person name="Lindquist E.A."/>
            <person name="Sun H."/>
            <person name="LaButti K.M."/>
            <person name="Schmutz J."/>
            <person name="Jabbour D."/>
            <person name="Luo H."/>
            <person name="Baker S.E."/>
            <person name="Pisabarro A.G."/>
            <person name="Walton J.D."/>
            <person name="Blanchette R.A."/>
            <person name="Henrissat B."/>
            <person name="Martin F."/>
            <person name="Cullen D."/>
            <person name="Hibbett D.S."/>
            <person name="Grigoriev I.V."/>
        </authorList>
    </citation>
    <scope>NUCLEOTIDE SEQUENCE [LARGE SCALE GENOMIC DNA]</scope>
    <source>
        <strain evidence="6">CBS 339.88</strain>
    </source>
</reference>
<dbReference type="GO" id="GO:0003676">
    <property type="term" value="F:nucleic acid binding"/>
    <property type="evidence" value="ECO:0007669"/>
    <property type="project" value="InterPro"/>
</dbReference>
<keyword evidence="2" id="KW-0863">Zinc-finger</keyword>
<dbReference type="Pfam" id="PF00098">
    <property type="entry name" value="zf-CCHC"/>
    <property type="match status" value="1"/>
</dbReference>
<dbReference type="AlphaFoldDB" id="A0A067SZM1"/>
<dbReference type="Proteomes" id="UP000027222">
    <property type="component" value="Unassembled WGS sequence"/>
</dbReference>
<dbReference type="OrthoDB" id="422936at2759"/>
<dbReference type="GO" id="GO:0008270">
    <property type="term" value="F:zinc ion binding"/>
    <property type="evidence" value="ECO:0007669"/>
    <property type="project" value="UniProtKB-KW"/>
</dbReference>
<evidence type="ECO:0000313" key="6">
    <source>
        <dbReference type="Proteomes" id="UP000027222"/>
    </source>
</evidence>
<keyword evidence="6" id="KW-1185">Reference proteome</keyword>
<dbReference type="Gene3D" id="4.10.60.10">
    <property type="entry name" value="Zinc finger, CCHC-type"/>
    <property type="match status" value="1"/>
</dbReference>
<proteinExistence type="predicted"/>
<dbReference type="HOGENOM" id="CLU_1057846_0_0_1"/>
<name>A0A067SZM1_GALM3</name>
<evidence type="ECO:0000256" key="2">
    <source>
        <dbReference type="PROSITE-ProRule" id="PRU00047"/>
    </source>
</evidence>
<feature type="compositionally biased region" description="Low complexity" evidence="3">
    <location>
        <begin position="1"/>
        <end position="31"/>
    </location>
</feature>
<feature type="region of interest" description="Disordered" evidence="3">
    <location>
        <begin position="1"/>
        <end position="45"/>
    </location>
</feature>
<feature type="compositionally biased region" description="Pro residues" evidence="3">
    <location>
        <begin position="175"/>
        <end position="209"/>
    </location>
</feature>
<evidence type="ECO:0000256" key="1">
    <source>
        <dbReference type="ARBA" id="ARBA00022664"/>
    </source>
</evidence>
<sequence>MSSYQTASTSRSSNPIQVNLPRTNSSTTRRPPTARPLPIPPVNNAPVSPPTLQEIYEVSMAPLSSIAFMGIVVRTASPILQETTNDLFSELSEILRLEQSLLDARLRARNLLTETMELGLLPLTQQFWEERRQIRGPIAAPPLCTNPPATDFPGFSLNPTIPIVVEDSDEEPDLNPSPPYSPIQPFNPPRRPTPPRRTTPNVVLPPPRRNSPRNAQRTNWWEVPRNERACYNCGVVGHYARDCPISNRRSQESSRVLRG</sequence>
<protein>
    <recommendedName>
        <fullName evidence="4">CCHC-type domain-containing protein</fullName>
    </recommendedName>
</protein>
<evidence type="ECO:0000259" key="4">
    <source>
        <dbReference type="PROSITE" id="PS50158"/>
    </source>
</evidence>
<evidence type="ECO:0000256" key="3">
    <source>
        <dbReference type="SAM" id="MobiDB-lite"/>
    </source>
</evidence>
<gene>
    <name evidence="5" type="ORF">GALMADRAFT_140088</name>
</gene>
<dbReference type="SUPFAM" id="SSF57756">
    <property type="entry name" value="Retrovirus zinc finger-like domains"/>
    <property type="match status" value="1"/>
</dbReference>
<feature type="region of interest" description="Disordered" evidence="3">
    <location>
        <begin position="167"/>
        <end position="219"/>
    </location>
</feature>
<accession>A0A067SZM1</accession>
<keyword evidence="2" id="KW-0862">Zinc</keyword>
<keyword evidence="2" id="KW-0479">Metal-binding</keyword>